<dbReference type="PANTHER" id="PTHR34388:SF1">
    <property type="entry name" value="DNA POLYMERASE III SUBUNIT DELTA"/>
    <property type="match status" value="1"/>
</dbReference>
<dbReference type="Pfam" id="PF21694">
    <property type="entry name" value="DNA_pol3_delta_C"/>
    <property type="match status" value="1"/>
</dbReference>
<evidence type="ECO:0000256" key="4">
    <source>
        <dbReference type="ARBA" id="ARBA00022695"/>
    </source>
</evidence>
<accession>K9ET61</accession>
<dbReference type="Gene3D" id="1.20.272.10">
    <property type="match status" value="1"/>
</dbReference>
<evidence type="ECO:0000256" key="3">
    <source>
        <dbReference type="ARBA" id="ARBA00022679"/>
    </source>
</evidence>
<dbReference type="Proteomes" id="UP000009875">
    <property type="component" value="Unassembled WGS sequence"/>
</dbReference>
<dbReference type="GO" id="GO:0006261">
    <property type="term" value="P:DNA-templated DNA replication"/>
    <property type="evidence" value="ECO:0007669"/>
    <property type="project" value="TreeGrafter"/>
</dbReference>
<comment type="catalytic activity">
    <reaction evidence="8">
        <text>DNA(n) + a 2'-deoxyribonucleoside 5'-triphosphate = DNA(n+1) + diphosphate</text>
        <dbReference type="Rhea" id="RHEA:22508"/>
        <dbReference type="Rhea" id="RHEA-COMP:17339"/>
        <dbReference type="Rhea" id="RHEA-COMP:17340"/>
        <dbReference type="ChEBI" id="CHEBI:33019"/>
        <dbReference type="ChEBI" id="CHEBI:61560"/>
        <dbReference type="ChEBI" id="CHEBI:173112"/>
        <dbReference type="EC" id="2.7.7.7"/>
    </reaction>
</comment>
<dbReference type="GO" id="GO:0003677">
    <property type="term" value="F:DNA binding"/>
    <property type="evidence" value="ECO:0007669"/>
    <property type="project" value="InterPro"/>
</dbReference>
<sequence length="343" mass="39514">MKIEDQLKKIKDQDLAPLYLVQGDDQYLLDQVKKSLSQALLDQDEASMNFGQFNMMADSLDMALSDAESYPFFGDKRLVYIQDPFFLTGEKRKTDLDHDLDRLLAYLQNPADFTVLVFFAPYEKLDKRKKVTKALLQEAEIIDASSPDQRDLKDMVQKKVKARGYQFDKGALKALVEKTNANLSRVMQELDKLFLYHLDDKIITVQSVDQVVSPSLESNVFSINDYILSGQSQAAIRAFNDLIQQKEEPIKIIAIMMNQFRLLLQVKILRTKGYQQGEIAKILKVHPYRVKLAIEKQEIFSKQSLSTAYRYLIESDHLIKTGKVTSQLQFELFALQFKDSVMN</sequence>
<dbReference type="HOGENOM" id="CLU_044694_4_0_9"/>
<keyword evidence="12" id="KW-1185">Reference proteome</keyword>
<keyword evidence="5" id="KW-0235">DNA replication</keyword>
<dbReference type="Gene3D" id="3.40.50.300">
    <property type="entry name" value="P-loop containing nucleotide triphosphate hydrolases"/>
    <property type="match status" value="1"/>
</dbReference>
<feature type="domain" description="DNA polymerase III delta N-terminal" evidence="9">
    <location>
        <begin position="19"/>
        <end position="144"/>
    </location>
</feature>
<name>K9ET61_9LACT</name>
<dbReference type="STRING" id="883081.HMPREF9698_00209"/>
<evidence type="ECO:0000256" key="5">
    <source>
        <dbReference type="ARBA" id="ARBA00022705"/>
    </source>
</evidence>
<evidence type="ECO:0000259" key="9">
    <source>
        <dbReference type="Pfam" id="PF06144"/>
    </source>
</evidence>
<dbReference type="InterPro" id="IPR008921">
    <property type="entry name" value="DNA_pol3_clamp-load_cplx_C"/>
</dbReference>
<keyword evidence="4" id="KW-0548">Nucleotidyltransferase</keyword>
<comment type="caution">
    <text evidence="11">The sequence shown here is derived from an EMBL/GenBank/DDBJ whole genome shotgun (WGS) entry which is preliminary data.</text>
</comment>
<evidence type="ECO:0000313" key="11">
    <source>
        <dbReference type="EMBL" id="EKU94177.1"/>
    </source>
</evidence>
<keyword evidence="6" id="KW-0239">DNA-directed DNA polymerase</keyword>
<comment type="similarity">
    <text evidence="7">Belongs to the DNA polymerase HolA subunit family.</text>
</comment>
<dbReference type="NCBIfam" id="TIGR01128">
    <property type="entry name" value="holA"/>
    <property type="match status" value="1"/>
</dbReference>
<dbReference type="SUPFAM" id="SSF52540">
    <property type="entry name" value="P-loop containing nucleoside triphosphate hydrolases"/>
    <property type="match status" value="1"/>
</dbReference>
<dbReference type="PATRIC" id="fig|883081.3.peg.210"/>
<dbReference type="InterPro" id="IPR010372">
    <property type="entry name" value="DNA_pol3_delta_N"/>
</dbReference>
<keyword evidence="3" id="KW-0808">Transferase</keyword>
<evidence type="ECO:0000256" key="6">
    <source>
        <dbReference type="ARBA" id="ARBA00022932"/>
    </source>
</evidence>
<evidence type="ECO:0000256" key="8">
    <source>
        <dbReference type="ARBA" id="ARBA00049244"/>
    </source>
</evidence>
<dbReference type="PANTHER" id="PTHR34388">
    <property type="entry name" value="DNA POLYMERASE III SUBUNIT DELTA"/>
    <property type="match status" value="1"/>
</dbReference>
<dbReference type="InterPro" id="IPR027417">
    <property type="entry name" value="P-loop_NTPase"/>
</dbReference>
<evidence type="ECO:0000256" key="2">
    <source>
        <dbReference type="ARBA" id="ARBA00017703"/>
    </source>
</evidence>
<feature type="domain" description="DNA polymerase III delta subunit-like C-terminal" evidence="10">
    <location>
        <begin position="217"/>
        <end position="337"/>
    </location>
</feature>
<dbReference type="InterPro" id="IPR048466">
    <property type="entry name" value="DNA_pol3_delta-like_C"/>
</dbReference>
<proteinExistence type="inferred from homology"/>
<evidence type="ECO:0000313" key="12">
    <source>
        <dbReference type="Proteomes" id="UP000009875"/>
    </source>
</evidence>
<dbReference type="GO" id="GO:0003887">
    <property type="term" value="F:DNA-directed DNA polymerase activity"/>
    <property type="evidence" value="ECO:0007669"/>
    <property type="project" value="UniProtKB-KW"/>
</dbReference>
<dbReference type="AlphaFoldDB" id="K9ET61"/>
<dbReference type="EMBL" id="AGXA01000004">
    <property type="protein sequence ID" value="EKU94177.1"/>
    <property type="molecule type" value="Genomic_DNA"/>
</dbReference>
<dbReference type="Gene3D" id="1.10.8.60">
    <property type="match status" value="1"/>
</dbReference>
<dbReference type="InterPro" id="IPR005790">
    <property type="entry name" value="DNA_polIII_delta"/>
</dbReference>
<dbReference type="eggNOG" id="COG1466">
    <property type="taxonomic scope" value="Bacteria"/>
</dbReference>
<protein>
    <recommendedName>
        <fullName evidence="2">DNA polymerase III subunit delta</fullName>
        <ecNumber evidence="1">2.7.7.7</ecNumber>
    </recommendedName>
</protein>
<dbReference type="EC" id="2.7.7.7" evidence="1"/>
<dbReference type="SUPFAM" id="SSF48019">
    <property type="entry name" value="post-AAA+ oligomerization domain-like"/>
    <property type="match status" value="1"/>
</dbReference>
<dbReference type="GO" id="GO:0009360">
    <property type="term" value="C:DNA polymerase III complex"/>
    <property type="evidence" value="ECO:0007669"/>
    <property type="project" value="InterPro"/>
</dbReference>
<evidence type="ECO:0000256" key="1">
    <source>
        <dbReference type="ARBA" id="ARBA00012417"/>
    </source>
</evidence>
<dbReference type="Pfam" id="PF06144">
    <property type="entry name" value="DNA_pol3_delta"/>
    <property type="match status" value="1"/>
</dbReference>
<evidence type="ECO:0000259" key="10">
    <source>
        <dbReference type="Pfam" id="PF21694"/>
    </source>
</evidence>
<dbReference type="RefSeq" id="WP_003776453.1">
    <property type="nucleotide sequence ID" value="NZ_JH992957.1"/>
</dbReference>
<organism evidence="11 12">
    <name type="scientific">Alloiococcus otitis ATCC 51267</name>
    <dbReference type="NCBI Taxonomy" id="883081"/>
    <lineage>
        <taxon>Bacteria</taxon>
        <taxon>Bacillati</taxon>
        <taxon>Bacillota</taxon>
        <taxon>Bacilli</taxon>
        <taxon>Lactobacillales</taxon>
        <taxon>Carnobacteriaceae</taxon>
        <taxon>Alloiococcus</taxon>
    </lineage>
</organism>
<reference evidence="11 12" key="1">
    <citation type="submission" date="2012-09" db="EMBL/GenBank/DDBJ databases">
        <title>The Genome Sequence of Alloiococcus otitis ATCC 51267.</title>
        <authorList>
            <consortium name="The Broad Institute Genome Sequencing Platform"/>
            <person name="Earl A."/>
            <person name="Ward D."/>
            <person name="Feldgarden M."/>
            <person name="Gevers D."/>
            <person name="Huys G."/>
            <person name="Walker B."/>
            <person name="Young S.K."/>
            <person name="Zeng Q."/>
            <person name="Gargeya S."/>
            <person name="Fitzgerald M."/>
            <person name="Haas B."/>
            <person name="Abouelleil A."/>
            <person name="Alvarado L."/>
            <person name="Arachchi H.M."/>
            <person name="Berlin A.M."/>
            <person name="Chapman S.B."/>
            <person name="Goldberg J."/>
            <person name="Griggs A."/>
            <person name="Gujja S."/>
            <person name="Hansen M."/>
            <person name="Howarth C."/>
            <person name="Imamovic A."/>
            <person name="Larimer J."/>
            <person name="McCowen C."/>
            <person name="Montmayeur A."/>
            <person name="Murphy C."/>
            <person name="Neiman D."/>
            <person name="Pearson M."/>
            <person name="Priest M."/>
            <person name="Roberts A."/>
            <person name="Saif S."/>
            <person name="Shea T."/>
            <person name="Sisk P."/>
            <person name="Sykes S."/>
            <person name="Wortman J."/>
            <person name="Nusbaum C."/>
            <person name="Birren B."/>
        </authorList>
    </citation>
    <scope>NUCLEOTIDE SEQUENCE [LARGE SCALE GENOMIC DNA]</scope>
    <source>
        <strain evidence="11 12">ATCC 51267</strain>
    </source>
</reference>
<gene>
    <name evidence="11" type="ORF">HMPREF9698_00209</name>
</gene>
<evidence type="ECO:0000256" key="7">
    <source>
        <dbReference type="ARBA" id="ARBA00034754"/>
    </source>
</evidence>